<feature type="signal peptide" evidence="1">
    <location>
        <begin position="1"/>
        <end position="23"/>
    </location>
</feature>
<organism evidence="2 3">
    <name type="scientific">Ciona intestinalis</name>
    <name type="common">Transparent sea squirt</name>
    <name type="synonym">Ascidia intestinalis</name>
    <dbReference type="NCBI Taxonomy" id="7719"/>
    <lineage>
        <taxon>Eukaryota</taxon>
        <taxon>Metazoa</taxon>
        <taxon>Chordata</taxon>
        <taxon>Tunicata</taxon>
        <taxon>Ascidiacea</taxon>
        <taxon>Phlebobranchia</taxon>
        <taxon>Cionidae</taxon>
        <taxon>Ciona</taxon>
    </lineage>
</organism>
<dbReference type="Proteomes" id="UP000008144">
    <property type="component" value="Unassembled WGS sequence"/>
</dbReference>
<name>F6VRC8_CIOIN</name>
<reference evidence="2" key="3">
    <citation type="submission" date="2025-09" db="UniProtKB">
        <authorList>
            <consortium name="Ensembl"/>
        </authorList>
    </citation>
    <scope>IDENTIFICATION</scope>
</reference>
<evidence type="ECO:0000313" key="2">
    <source>
        <dbReference type="Ensembl" id="ENSCINP00000000688.1"/>
    </source>
</evidence>
<protein>
    <submittedName>
        <fullName evidence="2">Uncharacterized protein</fullName>
    </submittedName>
</protein>
<dbReference type="Ensembl" id="ENSCINT00000000688.1">
    <property type="protein sequence ID" value="ENSCINP00000000688.1"/>
    <property type="gene ID" value="ENSCING00000000379.1"/>
</dbReference>
<accession>F6VRC8</accession>
<dbReference type="HOGENOM" id="CLU_180895_0_0_1"/>
<dbReference type="InParanoid" id="F6VRC8"/>
<sequence>MNQSALLLLLLIGLLVFIETTNSWDLNLFRRRRQWKRWTEWNQGRTEKLEELDEILVANDEN</sequence>
<proteinExistence type="predicted"/>
<reference evidence="2" key="2">
    <citation type="submission" date="2025-08" db="UniProtKB">
        <authorList>
            <consortium name="Ensembl"/>
        </authorList>
    </citation>
    <scope>IDENTIFICATION</scope>
</reference>
<keyword evidence="3" id="KW-1185">Reference proteome</keyword>
<feature type="chain" id="PRO_5003344810" evidence="1">
    <location>
        <begin position="24"/>
        <end position="62"/>
    </location>
</feature>
<evidence type="ECO:0000256" key="1">
    <source>
        <dbReference type="SAM" id="SignalP"/>
    </source>
</evidence>
<keyword evidence="1" id="KW-0732">Signal</keyword>
<dbReference type="AlphaFoldDB" id="F6VRC8"/>
<evidence type="ECO:0000313" key="3">
    <source>
        <dbReference type="Proteomes" id="UP000008144"/>
    </source>
</evidence>
<reference evidence="3" key="1">
    <citation type="journal article" date="2002" name="Science">
        <title>The draft genome of Ciona intestinalis: insights into chordate and vertebrate origins.</title>
        <authorList>
            <person name="Dehal P."/>
            <person name="Satou Y."/>
            <person name="Campbell R.K."/>
            <person name="Chapman J."/>
            <person name="Degnan B."/>
            <person name="De Tomaso A."/>
            <person name="Davidson B."/>
            <person name="Di Gregorio A."/>
            <person name="Gelpke M."/>
            <person name="Goodstein D.M."/>
            <person name="Harafuji N."/>
            <person name="Hastings K.E."/>
            <person name="Ho I."/>
            <person name="Hotta K."/>
            <person name="Huang W."/>
            <person name="Kawashima T."/>
            <person name="Lemaire P."/>
            <person name="Martinez D."/>
            <person name="Meinertzhagen I.A."/>
            <person name="Necula S."/>
            <person name="Nonaka M."/>
            <person name="Putnam N."/>
            <person name="Rash S."/>
            <person name="Saiga H."/>
            <person name="Satake M."/>
            <person name="Terry A."/>
            <person name="Yamada L."/>
            <person name="Wang H.G."/>
            <person name="Awazu S."/>
            <person name="Azumi K."/>
            <person name="Boore J."/>
            <person name="Branno M."/>
            <person name="Chin-Bow S."/>
            <person name="DeSantis R."/>
            <person name="Doyle S."/>
            <person name="Francino P."/>
            <person name="Keys D.N."/>
            <person name="Haga S."/>
            <person name="Hayashi H."/>
            <person name="Hino K."/>
            <person name="Imai K.S."/>
            <person name="Inaba K."/>
            <person name="Kano S."/>
            <person name="Kobayashi K."/>
            <person name="Kobayashi M."/>
            <person name="Lee B.I."/>
            <person name="Makabe K.W."/>
            <person name="Manohar C."/>
            <person name="Matassi G."/>
            <person name="Medina M."/>
            <person name="Mochizuki Y."/>
            <person name="Mount S."/>
            <person name="Morishita T."/>
            <person name="Miura S."/>
            <person name="Nakayama A."/>
            <person name="Nishizaka S."/>
            <person name="Nomoto H."/>
            <person name="Ohta F."/>
            <person name="Oishi K."/>
            <person name="Rigoutsos I."/>
            <person name="Sano M."/>
            <person name="Sasaki A."/>
            <person name="Sasakura Y."/>
            <person name="Shoguchi E."/>
            <person name="Shin-i T."/>
            <person name="Spagnuolo A."/>
            <person name="Stainier D."/>
            <person name="Suzuki M.M."/>
            <person name="Tassy O."/>
            <person name="Takatori N."/>
            <person name="Tokuoka M."/>
            <person name="Yagi K."/>
            <person name="Yoshizaki F."/>
            <person name="Wada S."/>
            <person name="Zhang C."/>
            <person name="Hyatt P.D."/>
            <person name="Larimer F."/>
            <person name="Detter C."/>
            <person name="Doggett N."/>
            <person name="Glavina T."/>
            <person name="Hawkins T."/>
            <person name="Richardson P."/>
            <person name="Lucas S."/>
            <person name="Kohara Y."/>
            <person name="Levine M."/>
            <person name="Satoh N."/>
            <person name="Rokhsar D.S."/>
        </authorList>
    </citation>
    <scope>NUCLEOTIDE SEQUENCE [LARGE SCALE GENOMIC DNA]</scope>
</reference>